<dbReference type="EMBL" id="LIWG01000002">
    <property type="protein sequence ID" value="MBE3607695.1"/>
    <property type="molecule type" value="Genomic_DNA"/>
</dbReference>
<dbReference type="HAMAP" id="MF_00323">
    <property type="entry name" value="Ferrochelatase"/>
    <property type="match status" value="1"/>
</dbReference>
<comment type="function">
    <text evidence="7 8">Catalyzes the ferrous insertion into protoporphyrin IX.</text>
</comment>
<comment type="similarity">
    <text evidence="1 7 8">Belongs to the ferrochelatase family.</text>
</comment>
<dbReference type="GO" id="GO:0004325">
    <property type="term" value="F:ferrochelatase activity"/>
    <property type="evidence" value="ECO:0007669"/>
    <property type="project" value="UniProtKB-UniRule"/>
</dbReference>
<proteinExistence type="inferred from homology"/>
<dbReference type="PANTHER" id="PTHR11108">
    <property type="entry name" value="FERROCHELATASE"/>
    <property type="match status" value="1"/>
</dbReference>
<dbReference type="InterPro" id="IPR033659">
    <property type="entry name" value="Ferrochelatase_N"/>
</dbReference>
<organism evidence="9 10">
    <name type="scientific">Campylobacter californiensis</name>
    <dbReference type="NCBI Taxonomy" id="1032243"/>
    <lineage>
        <taxon>Bacteria</taxon>
        <taxon>Pseudomonadati</taxon>
        <taxon>Campylobacterota</taxon>
        <taxon>Epsilonproteobacteria</taxon>
        <taxon>Campylobacterales</taxon>
        <taxon>Campylobacteraceae</taxon>
        <taxon>Campylobacter</taxon>
    </lineage>
</organism>
<evidence type="ECO:0000256" key="7">
    <source>
        <dbReference type="HAMAP-Rule" id="MF_00323"/>
    </source>
</evidence>
<feature type="binding site" evidence="7">
    <location>
        <position position="266"/>
    </location>
    <ligand>
        <name>Fe(2+)</name>
        <dbReference type="ChEBI" id="CHEBI:29033"/>
    </ligand>
</feature>
<gene>
    <name evidence="7" type="primary">hemH</name>
    <name evidence="9" type="ORF">CCAL9337_02975</name>
</gene>
<keyword evidence="3 7" id="KW-0350">Heme biosynthesis</keyword>
<keyword evidence="2 7" id="KW-0408">Iron</keyword>
<dbReference type="NCBIfam" id="TIGR00109">
    <property type="entry name" value="hemH"/>
    <property type="match status" value="1"/>
</dbReference>
<evidence type="ECO:0000256" key="1">
    <source>
        <dbReference type="ARBA" id="ARBA00007718"/>
    </source>
</evidence>
<keyword evidence="10" id="KW-1185">Reference proteome</keyword>
<dbReference type="Pfam" id="PF00762">
    <property type="entry name" value="Ferrochelatase"/>
    <property type="match status" value="1"/>
</dbReference>
<keyword evidence="7 8" id="KW-0963">Cytoplasm</keyword>
<dbReference type="AlphaFoldDB" id="A0AAW3ZXK6"/>
<dbReference type="PROSITE" id="PS00534">
    <property type="entry name" value="FERROCHELATASE"/>
    <property type="match status" value="1"/>
</dbReference>
<evidence type="ECO:0000313" key="10">
    <source>
        <dbReference type="Proteomes" id="UP000650616"/>
    </source>
</evidence>
<evidence type="ECO:0000256" key="3">
    <source>
        <dbReference type="ARBA" id="ARBA00023133"/>
    </source>
</evidence>
<dbReference type="Gene3D" id="3.40.50.1400">
    <property type="match status" value="2"/>
</dbReference>
<evidence type="ECO:0000256" key="8">
    <source>
        <dbReference type="RuleBase" id="RU000607"/>
    </source>
</evidence>
<feature type="binding site" evidence="7">
    <location>
        <position position="185"/>
    </location>
    <ligand>
        <name>Fe(2+)</name>
        <dbReference type="ChEBI" id="CHEBI:29033"/>
    </ligand>
</feature>
<sequence length="309" mass="35894">MKKLILLLNMGGPRKSCEVEIFLKNMFNDPCILGVKNPFLRKFLAFMITKMRLKSAQENYKQIGGKSPICEITQRLCDKLNQNNKFVFDYAMNYTPPFCKEVLSRHENVDEIVVFPLYPHYSITTVTSSLNDFYKAYNELGLKAKVQEVRYFYESKEYNQIIIKNIKDKILSMDVGEISMIFSAHSLPQKIINNGDRYEAHVKEHVEILTNLLEKEGLNFKDVKLAYQSRLGPVKWLEPSLNDVLSLLKNKKALIYPLSFCVDNSETIFELDVEYRHIAKELGFEFYEVCECPNASDAFAEFIVNNIKE</sequence>
<reference evidence="9 10" key="1">
    <citation type="submission" date="2015-08" db="EMBL/GenBank/DDBJ databases">
        <title>Comparative genomics of the Campylobacter concisus group.</title>
        <authorList>
            <person name="Yee E."/>
            <person name="Chapman M.H."/>
            <person name="Huynh S."/>
            <person name="Bono J.L."/>
            <person name="On S.L."/>
            <person name="St Leger J."/>
            <person name="Foster G."/>
            <person name="Parker C.T."/>
            <person name="Miller W.G."/>
        </authorList>
    </citation>
    <scope>NUCLEOTIDE SEQUENCE [LARGE SCALE GENOMIC DNA]</scope>
    <source>
        <strain evidence="9 10">RM9337</strain>
    </source>
</reference>
<accession>A0AAW3ZXK6</accession>
<protein>
    <recommendedName>
        <fullName evidence="7 8">Ferrochelatase</fullName>
        <ecNumber evidence="7 8">4.98.1.1</ecNumber>
    </recommendedName>
    <alternativeName>
        <fullName evidence="7">Heme synthase</fullName>
    </alternativeName>
    <alternativeName>
        <fullName evidence="7">Protoheme ferro-lyase</fullName>
    </alternativeName>
</protein>
<comment type="caution">
    <text evidence="9">The sequence shown here is derived from an EMBL/GenBank/DDBJ whole genome shotgun (WGS) entry which is preliminary data.</text>
</comment>
<evidence type="ECO:0000256" key="2">
    <source>
        <dbReference type="ARBA" id="ARBA00023004"/>
    </source>
</evidence>
<keyword evidence="5 7" id="KW-0627">Porphyrin biosynthesis</keyword>
<dbReference type="GO" id="GO:0006783">
    <property type="term" value="P:heme biosynthetic process"/>
    <property type="evidence" value="ECO:0007669"/>
    <property type="project" value="UniProtKB-UniRule"/>
</dbReference>
<dbReference type="CDD" id="cd03411">
    <property type="entry name" value="Ferrochelatase_N"/>
    <property type="match status" value="1"/>
</dbReference>
<evidence type="ECO:0000256" key="6">
    <source>
        <dbReference type="ARBA" id="ARBA00024536"/>
    </source>
</evidence>
<dbReference type="InterPro" id="IPR033644">
    <property type="entry name" value="Ferrochelatase_C"/>
</dbReference>
<dbReference type="CDD" id="cd00419">
    <property type="entry name" value="Ferrochelatase_C"/>
    <property type="match status" value="1"/>
</dbReference>
<evidence type="ECO:0000256" key="5">
    <source>
        <dbReference type="ARBA" id="ARBA00023244"/>
    </source>
</evidence>
<dbReference type="EC" id="4.98.1.1" evidence="7 8"/>
<name>A0AAW3ZXK6_9BACT</name>
<comment type="catalytic activity">
    <reaction evidence="7 8">
        <text>heme b + 2 H(+) = protoporphyrin IX + Fe(2+)</text>
        <dbReference type="Rhea" id="RHEA:22584"/>
        <dbReference type="ChEBI" id="CHEBI:15378"/>
        <dbReference type="ChEBI" id="CHEBI:29033"/>
        <dbReference type="ChEBI" id="CHEBI:57306"/>
        <dbReference type="ChEBI" id="CHEBI:60344"/>
        <dbReference type="EC" id="4.98.1.1"/>
    </reaction>
</comment>
<dbReference type="SUPFAM" id="SSF53800">
    <property type="entry name" value="Chelatase"/>
    <property type="match status" value="1"/>
</dbReference>
<dbReference type="InterPro" id="IPR001015">
    <property type="entry name" value="Ferrochelatase"/>
</dbReference>
<keyword evidence="4 7" id="KW-0456">Lyase</keyword>
<comment type="catalytic activity">
    <reaction evidence="6">
        <text>Fe-coproporphyrin III + 2 H(+) = coproporphyrin III + Fe(2+)</text>
        <dbReference type="Rhea" id="RHEA:49572"/>
        <dbReference type="ChEBI" id="CHEBI:15378"/>
        <dbReference type="ChEBI" id="CHEBI:29033"/>
        <dbReference type="ChEBI" id="CHEBI:68438"/>
        <dbReference type="ChEBI" id="CHEBI:131725"/>
        <dbReference type="EC" id="4.99.1.9"/>
    </reaction>
    <physiologicalReaction direction="right-to-left" evidence="6">
        <dbReference type="Rhea" id="RHEA:49574"/>
    </physiologicalReaction>
</comment>
<dbReference type="PANTHER" id="PTHR11108:SF1">
    <property type="entry name" value="FERROCHELATASE, MITOCHONDRIAL"/>
    <property type="match status" value="1"/>
</dbReference>
<keyword evidence="7" id="KW-0479">Metal-binding</keyword>
<evidence type="ECO:0000256" key="4">
    <source>
        <dbReference type="ARBA" id="ARBA00023239"/>
    </source>
</evidence>
<comment type="subcellular location">
    <subcellularLocation>
        <location evidence="7 8">Cytoplasm</location>
    </subcellularLocation>
</comment>
<dbReference type="RefSeq" id="WP_170015681.1">
    <property type="nucleotide sequence ID" value="NZ_CP012545.1"/>
</dbReference>
<dbReference type="GO" id="GO:0046872">
    <property type="term" value="F:metal ion binding"/>
    <property type="evidence" value="ECO:0007669"/>
    <property type="project" value="UniProtKB-KW"/>
</dbReference>
<evidence type="ECO:0000313" key="9">
    <source>
        <dbReference type="EMBL" id="MBE3607695.1"/>
    </source>
</evidence>
<comment type="pathway">
    <text evidence="7 8">Porphyrin-containing compound metabolism; protoheme biosynthesis; protoheme from protoporphyrin-IX: step 1/1.</text>
</comment>
<dbReference type="Proteomes" id="UP000650616">
    <property type="component" value="Unassembled WGS sequence"/>
</dbReference>
<dbReference type="GO" id="GO:0005737">
    <property type="term" value="C:cytoplasm"/>
    <property type="evidence" value="ECO:0007669"/>
    <property type="project" value="UniProtKB-SubCell"/>
</dbReference>
<dbReference type="InterPro" id="IPR019772">
    <property type="entry name" value="Ferrochelatase_AS"/>
</dbReference>